<feature type="transmembrane region" description="Helical" evidence="1">
    <location>
        <begin position="18"/>
        <end position="38"/>
    </location>
</feature>
<accession>A0AAN9MLT7</accession>
<gene>
    <name evidence="2" type="ORF">VNO80_19220</name>
</gene>
<evidence type="ECO:0000313" key="2">
    <source>
        <dbReference type="EMBL" id="KAK7353768.1"/>
    </source>
</evidence>
<dbReference type="AlphaFoldDB" id="A0AAN9MLT7"/>
<keyword evidence="1" id="KW-1133">Transmembrane helix</keyword>
<reference evidence="2 3" key="1">
    <citation type="submission" date="2024-01" db="EMBL/GenBank/DDBJ databases">
        <title>The genomes of 5 underutilized Papilionoideae crops provide insights into root nodulation and disease resistanc.</title>
        <authorList>
            <person name="Jiang F."/>
        </authorList>
    </citation>
    <scope>NUCLEOTIDE SEQUENCE [LARGE SCALE GENOMIC DNA]</scope>
    <source>
        <strain evidence="2">JINMINGXINNONG_FW02</strain>
        <tissue evidence="2">Leaves</tissue>
    </source>
</reference>
<proteinExistence type="predicted"/>
<comment type="caution">
    <text evidence="2">The sequence shown here is derived from an EMBL/GenBank/DDBJ whole genome shotgun (WGS) entry which is preliminary data.</text>
</comment>
<dbReference type="Proteomes" id="UP001374584">
    <property type="component" value="Unassembled WGS sequence"/>
</dbReference>
<evidence type="ECO:0000313" key="3">
    <source>
        <dbReference type="Proteomes" id="UP001374584"/>
    </source>
</evidence>
<keyword evidence="3" id="KW-1185">Reference proteome</keyword>
<evidence type="ECO:0000256" key="1">
    <source>
        <dbReference type="SAM" id="Phobius"/>
    </source>
</evidence>
<name>A0AAN9MLT7_PHACN</name>
<keyword evidence="1" id="KW-0472">Membrane</keyword>
<dbReference type="EMBL" id="JAYMYR010000007">
    <property type="protein sequence ID" value="KAK7353768.1"/>
    <property type="molecule type" value="Genomic_DNA"/>
</dbReference>
<protein>
    <submittedName>
        <fullName evidence="2">Uncharacterized protein</fullName>
    </submittedName>
</protein>
<organism evidence="2 3">
    <name type="scientific">Phaseolus coccineus</name>
    <name type="common">Scarlet runner bean</name>
    <name type="synonym">Phaseolus multiflorus</name>
    <dbReference type="NCBI Taxonomy" id="3886"/>
    <lineage>
        <taxon>Eukaryota</taxon>
        <taxon>Viridiplantae</taxon>
        <taxon>Streptophyta</taxon>
        <taxon>Embryophyta</taxon>
        <taxon>Tracheophyta</taxon>
        <taxon>Spermatophyta</taxon>
        <taxon>Magnoliopsida</taxon>
        <taxon>eudicotyledons</taxon>
        <taxon>Gunneridae</taxon>
        <taxon>Pentapetalae</taxon>
        <taxon>rosids</taxon>
        <taxon>fabids</taxon>
        <taxon>Fabales</taxon>
        <taxon>Fabaceae</taxon>
        <taxon>Papilionoideae</taxon>
        <taxon>50 kb inversion clade</taxon>
        <taxon>NPAAA clade</taxon>
        <taxon>indigoferoid/millettioid clade</taxon>
        <taxon>Phaseoleae</taxon>
        <taxon>Phaseolus</taxon>
    </lineage>
</organism>
<sequence length="91" mass="10485">MFNQYTAPSLEPSRASLLYAYAELLLAFVLVCFVENMLSSINKIEQTKRTRQMRAAKDTFVLKEVACTSVVHVQFEQDEHIASGLVFKRRR</sequence>
<keyword evidence="1" id="KW-0812">Transmembrane</keyword>